<feature type="domain" description="Transposable element P transposase-like RNase H" evidence="1">
    <location>
        <begin position="2"/>
        <end position="117"/>
    </location>
</feature>
<dbReference type="AlphaFoldDB" id="A0AAV0X881"/>
<sequence length="117" mass="13266">MSVLKEYVKKLKPVDRYCSILFDEISLSSGIQYTPATDVIDGFVDSGAYKNQSLADHALVFTVRGIRKKFKQPICYTFCQAATKQNELVRLLKEVIREVHKTRLIIVANISDQGRAN</sequence>
<reference evidence="2 3" key="1">
    <citation type="submission" date="2023-01" db="EMBL/GenBank/DDBJ databases">
        <authorList>
            <person name="Whitehead M."/>
        </authorList>
    </citation>
    <scope>NUCLEOTIDE SEQUENCE [LARGE SCALE GENOMIC DNA]</scope>
</reference>
<evidence type="ECO:0000313" key="3">
    <source>
        <dbReference type="Proteomes" id="UP001160148"/>
    </source>
</evidence>
<keyword evidence="3" id="KW-1185">Reference proteome</keyword>
<dbReference type="EMBL" id="CARXXK010000004">
    <property type="protein sequence ID" value="CAI6364520.1"/>
    <property type="molecule type" value="Genomic_DNA"/>
</dbReference>
<gene>
    <name evidence="2" type="ORF">MEUPH1_LOCUS19335</name>
</gene>
<dbReference type="InterPro" id="IPR048365">
    <property type="entry name" value="TNP-like_RNaseH_N"/>
</dbReference>
<dbReference type="Proteomes" id="UP001160148">
    <property type="component" value="Unassembled WGS sequence"/>
</dbReference>
<name>A0AAV0X881_9HEMI</name>
<dbReference type="Pfam" id="PF21787">
    <property type="entry name" value="TNP-like_RNaseH_N"/>
    <property type="match status" value="1"/>
</dbReference>
<protein>
    <recommendedName>
        <fullName evidence="1">Transposable element P transposase-like RNase H domain-containing protein</fullName>
    </recommendedName>
</protein>
<proteinExistence type="predicted"/>
<evidence type="ECO:0000313" key="2">
    <source>
        <dbReference type="EMBL" id="CAI6364520.1"/>
    </source>
</evidence>
<evidence type="ECO:0000259" key="1">
    <source>
        <dbReference type="Pfam" id="PF21787"/>
    </source>
</evidence>
<organism evidence="2 3">
    <name type="scientific">Macrosiphum euphorbiae</name>
    <name type="common">potato aphid</name>
    <dbReference type="NCBI Taxonomy" id="13131"/>
    <lineage>
        <taxon>Eukaryota</taxon>
        <taxon>Metazoa</taxon>
        <taxon>Ecdysozoa</taxon>
        <taxon>Arthropoda</taxon>
        <taxon>Hexapoda</taxon>
        <taxon>Insecta</taxon>
        <taxon>Pterygota</taxon>
        <taxon>Neoptera</taxon>
        <taxon>Paraneoptera</taxon>
        <taxon>Hemiptera</taxon>
        <taxon>Sternorrhyncha</taxon>
        <taxon>Aphidomorpha</taxon>
        <taxon>Aphidoidea</taxon>
        <taxon>Aphididae</taxon>
        <taxon>Macrosiphini</taxon>
        <taxon>Macrosiphum</taxon>
    </lineage>
</organism>
<accession>A0AAV0X881</accession>
<comment type="caution">
    <text evidence="2">The sequence shown here is derived from an EMBL/GenBank/DDBJ whole genome shotgun (WGS) entry which is preliminary data.</text>
</comment>